<protein>
    <recommendedName>
        <fullName evidence="2">Chromo domain-containing protein</fullName>
    </recommendedName>
</protein>
<dbReference type="InterPro" id="IPR016197">
    <property type="entry name" value="Chromo-like_dom_sf"/>
</dbReference>
<dbReference type="SUPFAM" id="SSF54160">
    <property type="entry name" value="Chromo domain-like"/>
    <property type="match status" value="1"/>
</dbReference>
<dbReference type="VEuPathDB" id="FungiDB:VP01_4783g1"/>
<gene>
    <name evidence="3" type="ORF">VP01_4783g1</name>
</gene>
<dbReference type="InterPro" id="IPR056924">
    <property type="entry name" value="SH3_Tf2-1"/>
</dbReference>
<evidence type="ECO:0000259" key="2">
    <source>
        <dbReference type="PROSITE" id="PS50013"/>
    </source>
</evidence>
<dbReference type="EMBL" id="LAVV01009924">
    <property type="protein sequence ID" value="KNZ49796.1"/>
    <property type="molecule type" value="Genomic_DNA"/>
</dbReference>
<evidence type="ECO:0000313" key="3">
    <source>
        <dbReference type="EMBL" id="KNZ49796.1"/>
    </source>
</evidence>
<dbReference type="Pfam" id="PF00385">
    <property type="entry name" value="Chromo"/>
    <property type="match status" value="1"/>
</dbReference>
<dbReference type="Pfam" id="PF24626">
    <property type="entry name" value="SH3_Tf2-1"/>
    <property type="match status" value="1"/>
</dbReference>
<accession>A0A0L6UMQ6</accession>
<reference evidence="3 4" key="1">
    <citation type="submission" date="2015-08" db="EMBL/GenBank/DDBJ databases">
        <title>Next Generation Sequencing and Analysis of the Genome of Puccinia sorghi L Schw, the Causal Agent of Maize Common Rust.</title>
        <authorList>
            <person name="Rochi L."/>
            <person name="Burguener G."/>
            <person name="Darino M."/>
            <person name="Turjanski A."/>
            <person name="Kreff E."/>
            <person name="Dieguez M.J."/>
            <person name="Sacco F."/>
        </authorList>
    </citation>
    <scope>NUCLEOTIDE SEQUENCE [LARGE SCALE GENOMIC DNA]</scope>
    <source>
        <strain evidence="3 4">RO10H11247</strain>
    </source>
</reference>
<dbReference type="InterPro" id="IPR023780">
    <property type="entry name" value="Chromo_domain"/>
</dbReference>
<feature type="domain" description="Chromo" evidence="2">
    <location>
        <begin position="135"/>
        <end position="195"/>
    </location>
</feature>
<dbReference type="InterPro" id="IPR000953">
    <property type="entry name" value="Chromo/chromo_shadow_dom"/>
</dbReference>
<dbReference type="PANTHER" id="PTHR46148:SF52">
    <property type="entry name" value="OS04G0603800 PROTEIN"/>
    <property type="match status" value="1"/>
</dbReference>
<dbReference type="AlphaFoldDB" id="A0A0L6UMQ6"/>
<sequence length="195" mass="22470">LQEQLQINLEAASQCYKQLQEQLQINLEAASQRYKQQADKLCLQPPTFNIGDSVWLDACKIRTTRPTPKLSERKLGPFKIKSVVSKNSFKLSLPSKWKAIHPVFHVSLLEPAKGLYPGKTHPPPEPVNVQDHLEWEVSRILDARLRKGKLQYLVEWAGHQSNKDQTSWEPANHLRNSPNLFQDFHSAYPHKPRQP</sequence>
<keyword evidence="1" id="KW-0175">Coiled coil</keyword>
<dbReference type="STRING" id="27349.A0A0L6UMQ6"/>
<dbReference type="GO" id="GO:0006338">
    <property type="term" value="P:chromatin remodeling"/>
    <property type="evidence" value="ECO:0007669"/>
    <property type="project" value="UniProtKB-ARBA"/>
</dbReference>
<feature type="non-terminal residue" evidence="3">
    <location>
        <position position="1"/>
    </location>
</feature>
<dbReference type="OrthoDB" id="2505365at2759"/>
<dbReference type="PANTHER" id="PTHR46148">
    <property type="entry name" value="CHROMO DOMAIN-CONTAINING PROTEIN"/>
    <property type="match status" value="1"/>
</dbReference>
<dbReference type="SMART" id="SM00298">
    <property type="entry name" value="CHROMO"/>
    <property type="match status" value="1"/>
</dbReference>
<dbReference type="PROSITE" id="PS50013">
    <property type="entry name" value="CHROMO_2"/>
    <property type="match status" value="1"/>
</dbReference>
<evidence type="ECO:0000256" key="1">
    <source>
        <dbReference type="SAM" id="Coils"/>
    </source>
</evidence>
<comment type="caution">
    <text evidence="3">The sequence shown here is derived from an EMBL/GenBank/DDBJ whole genome shotgun (WGS) entry which is preliminary data.</text>
</comment>
<organism evidence="3 4">
    <name type="scientific">Puccinia sorghi</name>
    <dbReference type="NCBI Taxonomy" id="27349"/>
    <lineage>
        <taxon>Eukaryota</taxon>
        <taxon>Fungi</taxon>
        <taxon>Dikarya</taxon>
        <taxon>Basidiomycota</taxon>
        <taxon>Pucciniomycotina</taxon>
        <taxon>Pucciniomycetes</taxon>
        <taxon>Pucciniales</taxon>
        <taxon>Pucciniaceae</taxon>
        <taxon>Puccinia</taxon>
    </lineage>
</organism>
<dbReference type="Proteomes" id="UP000037035">
    <property type="component" value="Unassembled WGS sequence"/>
</dbReference>
<feature type="coiled-coil region" evidence="1">
    <location>
        <begin position="2"/>
        <end position="40"/>
    </location>
</feature>
<proteinExistence type="predicted"/>
<dbReference type="Gene3D" id="2.40.50.40">
    <property type="match status" value="1"/>
</dbReference>
<keyword evidence="4" id="KW-1185">Reference proteome</keyword>
<evidence type="ECO:0000313" key="4">
    <source>
        <dbReference type="Proteomes" id="UP000037035"/>
    </source>
</evidence>
<dbReference type="CDD" id="cd00024">
    <property type="entry name" value="CD_CSD"/>
    <property type="match status" value="1"/>
</dbReference>
<name>A0A0L6UMQ6_9BASI</name>